<dbReference type="Proteomes" id="UP000308489">
    <property type="component" value="Chromosome 1"/>
</dbReference>
<evidence type="ECO:0000256" key="4">
    <source>
        <dbReference type="ARBA" id="ARBA00023235"/>
    </source>
</evidence>
<comment type="catalytic activity">
    <reaction evidence="1 5">
        <text>uridine(55) in tRNA = pseudouridine(55) in tRNA</text>
        <dbReference type="Rhea" id="RHEA:42532"/>
        <dbReference type="Rhea" id="RHEA-COMP:10101"/>
        <dbReference type="Rhea" id="RHEA-COMP:10102"/>
        <dbReference type="ChEBI" id="CHEBI:65314"/>
        <dbReference type="ChEBI" id="CHEBI:65315"/>
        <dbReference type="EC" id="5.4.99.25"/>
    </reaction>
</comment>
<dbReference type="PANTHER" id="PTHR13767">
    <property type="entry name" value="TRNA-PSEUDOURIDINE SYNTHASE"/>
    <property type="match status" value="1"/>
</dbReference>
<feature type="active site" description="Nucleophile" evidence="5">
    <location>
        <position position="41"/>
    </location>
</feature>
<comment type="similarity">
    <text evidence="2 5">Belongs to the pseudouridine synthase TruB family. Type 1 subfamily.</text>
</comment>
<dbReference type="GO" id="GO:0031119">
    <property type="term" value="P:tRNA pseudouridine synthesis"/>
    <property type="evidence" value="ECO:0007669"/>
    <property type="project" value="UniProtKB-UniRule"/>
</dbReference>
<dbReference type="SUPFAM" id="SSF55120">
    <property type="entry name" value="Pseudouridine synthase"/>
    <property type="match status" value="1"/>
</dbReference>
<dbReference type="Pfam" id="PF01509">
    <property type="entry name" value="TruB_N"/>
    <property type="match status" value="1"/>
</dbReference>
<dbReference type="EC" id="5.4.99.25" evidence="5"/>
<dbReference type="InterPro" id="IPR014780">
    <property type="entry name" value="tRNA_psdUridine_synth_TruB"/>
</dbReference>
<dbReference type="InterPro" id="IPR032819">
    <property type="entry name" value="TruB_C"/>
</dbReference>
<evidence type="ECO:0000256" key="5">
    <source>
        <dbReference type="HAMAP-Rule" id="MF_01080"/>
    </source>
</evidence>
<evidence type="ECO:0000256" key="2">
    <source>
        <dbReference type="ARBA" id="ARBA00005642"/>
    </source>
</evidence>
<reference evidence="8 9" key="1">
    <citation type="submission" date="2019-05" db="EMBL/GenBank/DDBJ databases">
        <authorList>
            <consortium name="Pathogen Informatics"/>
        </authorList>
    </citation>
    <scope>NUCLEOTIDE SEQUENCE [LARGE SCALE GENOMIC DNA]</scope>
    <source>
        <strain evidence="8 9">NCTC503</strain>
    </source>
</reference>
<comment type="function">
    <text evidence="5">Responsible for synthesis of pseudouridine from uracil-55 in the psi GC loop of transfer RNAs.</text>
</comment>
<dbReference type="Gene3D" id="3.30.2350.10">
    <property type="entry name" value="Pseudouridine synthase"/>
    <property type="match status" value="1"/>
</dbReference>
<dbReference type="CDD" id="cd02573">
    <property type="entry name" value="PseudoU_synth_EcTruB"/>
    <property type="match status" value="1"/>
</dbReference>
<dbReference type="InterPro" id="IPR002501">
    <property type="entry name" value="PsdUridine_synth_N"/>
</dbReference>
<evidence type="ECO:0000313" key="8">
    <source>
        <dbReference type="EMBL" id="VTQ89520.1"/>
    </source>
</evidence>
<dbReference type="InterPro" id="IPR020103">
    <property type="entry name" value="PsdUridine_synth_cat_dom_sf"/>
</dbReference>
<feature type="domain" description="tRNA pseudouridylate synthase B C-terminal" evidence="7">
    <location>
        <begin position="174"/>
        <end position="213"/>
    </location>
</feature>
<proteinExistence type="inferred from homology"/>
<dbReference type="EMBL" id="LR590481">
    <property type="protein sequence ID" value="VTQ89520.1"/>
    <property type="molecule type" value="Genomic_DNA"/>
</dbReference>
<evidence type="ECO:0000256" key="3">
    <source>
        <dbReference type="ARBA" id="ARBA00022694"/>
    </source>
</evidence>
<dbReference type="GO" id="GO:1990481">
    <property type="term" value="P:mRNA pseudouridine synthesis"/>
    <property type="evidence" value="ECO:0007669"/>
    <property type="project" value="TreeGrafter"/>
</dbReference>
<dbReference type="GO" id="GO:0160148">
    <property type="term" value="F:tRNA pseudouridine(55) synthase activity"/>
    <property type="evidence" value="ECO:0007669"/>
    <property type="project" value="UniProtKB-EC"/>
</dbReference>
<dbReference type="PANTHER" id="PTHR13767:SF2">
    <property type="entry name" value="PSEUDOURIDYLATE SYNTHASE TRUB1"/>
    <property type="match status" value="1"/>
</dbReference>
<sequence>MNNVSGIIIIDKPKGITSFGVVNKLKKITGLKKIGHTGTLDPLATGVLPICIGKATKAVNYLIKDDKEYIAQIKLGETTDTYDKEGKIELIRPINSSVQDIIKVLNSFKGNILQTPPKYSALKLNGKKMYELARAGVEFEVKKREVEIYSLEIVDINLPFIEIKVNCSKGTYIRSLAYDIGENLGCGAHIYNLRRVSSGNFNLNSAIELQQIDLDTINKNIIPIENIFENFSKVELDTYFEKLFINGVPIKDKRLTSKIMENGLYRVYNINRLFLGLGNREKDYFKLESLF</sequence>
<dbReference type="HAMAP" id="MF_01080">
    <property type="entry name" value="TruB_bact"/>
    <property type="match status" value="1"/>
</dbReference>
<name>A0A4U9RL02_HATHI</name>
<dbReference type="RefSeq" id="WP_138210078.1">
    <property type="nucleotide sequence ID" value="NZ_CBCRUQ010000012.1"/>
</dbReference>
<protein>
    <recommendedName>
        <fullName evidence="5">tRNA pseudouridine synthase B</fullName>
        <ecNumber evidence="5">5.4.99.25</ecNumber>
    </recommendedName>
    <alternativeName>
        <fullName evidence="5">tRNA pseudouridine(55) synthase</fullName>
        <shortName evidence="5">Psi55 synthase</shortName>
    </alternativeName>
    <alternativeName>
        <fullName evidence="5">tRNA pseudouridylate synthase</fullName>
    </alternativeName>
    <alternativeName>
        <fullName evidence="5">tRNA-uridine isomerase</fullName>
    </alternativeName>
</protein>
<evidence type="ECO:0000313" key="9">
    <source>
        <dbReference type="Proteomes" id="UP000308489"/>
    </source>
</evidence>
<keyword evidence="9" id="KW-1185">Reference proteome</keyword>
<keyword evidence="3 5" id="KW-0819">tRNA processing</keyword>
<evidence type="ECO:0000256" key="1">
    <source>
        <dbReference type="ARBA" id="ARBA00000385"/>
    </source>
</evidence>
<evidence type="ECO:0000259" key="6">
    <source>
        <dbReference type="Pfam" id="PF01509"/>
    </source>
</evidence>
<organism evidence="8 9">
    <name type="scientific">Hathewaya histolytica</name>
    <name type="common">Clostridium histolyticum</name>
    <dbReference type="NCBI Taxonomy" id="1498"/>
    <lineage>
        <taxon>Bacteria</taxon>
        <taxon>Bacillati</taxon>
        <taxon>Bacillota</taxon>
        <taxon>Clostridia</taxon>
        <taxon>Eubacteriales</taxon>
        <taxon>Clostridiaceae</taxon>
        <taxon>Hathewaya</taxon>
    </lineage>
</organism>
<dbReference type="Pfam" id="PF16198">
    <property type="entry name" value="TruB_C_2"/>
    <property type="match status" value="1"/>
</dbReference>
<feature type="domain" description="Pseudouridine synthase II N-terminal" evidence="6">
    <location>
        <begin position="26"/>
        <end position="173"/>
    </location>
</feature>
<keyword evidence="4 5" id="KW-0413">Isomerase</keyword>
<dbReference type="GO" id="GO:0003723">
    <property type="term" value="F:RNA binding"/>
    <property type="evidence" value="ECO:0007669"/>
    <property type="project" value="InterPro"/>
</dbReference>
<dbReference type="AlphaFoldDB" id="A0A4U9RL02"/>
<accession>A0A4U9RL02</accession>
<evidence type="ECO:0000259" key="7">
    <source>
        <dbReference type="Pfam" id="PF16198"/>
    </source>
</evidence>
<dbReference type="NCBIfam" id="TIGR00431">
    <property type="entry name" value="TruB"/>
    <property type="match status" value="1"/>
</dbReference>
<gene>
    <name evidence="5 8" type="primary">truB</name>
    <name evidence="8" type="ORF">NCTC503_01422</name>
</gene>
<dbReference type="KEGG" id="hhw:NCTC503_01422"/>
<dbReference type="OrthoDB" id="9802309at2"/>